<protein>
    <submittedName>
        <fullName evidence="2">Uncharacterized protein</fullName>
    </submittedName>
</protein>
<reference evidence="2 3" key="1">
    <citation type="submission" date="2019-05" db="EMBL/GenBank/DDBJ databases">
        <authorList>
            <person name="Pope W.H."/>
            <person name="Garlena R.A."/>
            <person name="Russell D.A."/>
            <person name="Jacobs-Sera D."/>
            <person name="Hatfull G.F."/>
        </authorList>
    </citation>
    <scope>NUCLEOTIDE SEQUENCE [LARGE SCALE GENOMIC DNA]</scope>
</reference>
<accession>A0A514DE04</accession>
<dbReference type="GeneID" id="64767091"/>
<evidence type="ECO:0000313" key="3">
    <source>
        <dbReference type="Proteomes" id="UP000316777"/>
    </source>
</evidence>
<evidence type="ECO:0000313" key="2">
    <source>
        <dbReference type="EMBL" id="QDH91845.1"/>
    </source>
</evidence>
<feature type="transmembrane region" description="Helical" evidence="1">
    <location>
        <begin position="7"/>
        <end position="24"/>
    </location>
</feature>
<keyword evidence="3" id="KW-1185">Reference proteome</keyword>
<sequence length="62" mass="6718">MKKLHRALHLCIAALYVAMMVALLMNAVALGTILLLLVLGGIAALYVLDRRLSADGCTRERP</sequence>
<proteinExistence type="predicted"/>
<feature type="transmembrane region" description="Helical" evidence="1">
    <location>
        <begin position="30"/>
        <end position="48"/>
    </location>
</feature>
<name>A0A514DE04_9CAUD</name>
<keyword evidence="1" id="KW-1133">Transmembrane helix</keyword>
<dbReference type="EMBL" id="MK937592">
    <property type="protein sequence ID" value="QDH91845.1"/>
    <property type="molecule type" value="Genomic_DNA"/>
</dbReference>
<dbReference type="Proteomes" id="UP000316777">
    <property type="component" value="Segment"/>
</dbReference>
<dbReference type="KEGG" id="vg:64767091"/>
<organism evidence="2 3">
    <name type="scientific">Mycobacterium phage Phrappuccino</name>
    <dbReference type="NCBI Taxonomy" id="2591223"/>
    <lineage>
        <taxon>Viruses</taxon>
        <taxon>Duplodnaviria</taxon>
        <taxon>Heunggongvirae</taxon>
        <taxon>Uroviricota</taxon>
        <taxon>Caudoviricetes</taxon>
        <taxon>Phrappuccinovirus</taxon>
        <taxon>Phrappuccinovirus phrappuccino</taxon>
        <taxon>Phreappuccinovirus Phrappuccino</taxon>
    </lineage>
</organism>
<gene>
    <name evidence="2" type="primary">170</name>
    <name evidence="2" type="ORF">SEA_PHRAPPUCCINO_170</name>
</gene>
<keyword evidence="1" id="KW-0472">Membrane</keyword>
<evidence type="ECO:0000256" key="1">
    <source>
        <dbReference type="SAM" id="Phobius"/>
    </source>
</evidence>
<keyword evidence="1" id="KW-0812">Transmembrane</keyword>
<dbReference type="RefSeq" id="YP_010059859.1">
    <property type="nucleotide sequence ID" value="NC_054727.1"/>
</dbReference>